<organism evidence="2 3">
    <name type="scientific">Vallitalea pronyensis</name>
    <dbReference type="NCBI Taxonomy" id="1348613"/>
    <lineage>
        <taxon>Bacteria</taxon>
        <taxon>Bacillati</taxon>
        <taxon>Bacillota</taxon>
        <taxon>Clostridia</taxon>
        <taxon>Lachnospirales</taxon>
        <taxon>Vallitaleaceae</taxon>
        <taxon>Vallitalea</taxon>
    </lineage>
</organism>
<sequence length="153" mass="17923">MKCKKPSSILTFSKGRRNMHTLWDAFKNKLMIIGSLLFYKLKRTNNHILVLFFIPRYFMDIIRCPYNSSFLVKLGYGNCDDIDACLQRLKERYKHSKCPHEIGLFLGVPLEDVKSFIKHNGKHIFFVVIGKCIINLSSVLSFLMHMTKQKTIF</sequence>
<dbReference type="Proteomes" id="UP000683246">
    <property type="component" value="Chromosome"/>
</dbReference>
<gene>
    <name evidence="2" type="ORF">HZI73_08975</name>
</gene>
<proteinExistence type="predicted"/>
<protein>
    <submittedName>
        <fullName evidence="2">DUF3793 family protein</fullName>
    </submittedName>
</protein>
<dbReference type="Pfam" id="PF12672">
    <property type="entry name" value="DUF3793"/>
    <property type="match status" value="1"/>
</dbReference>
<name>A0A8J8MJ65_9FIRM</name>
<dbReference type="InterPro" id="IPR024523">
    <property type="entry name" value="DUF3793"/>
</dbReference>
<evidence type="ECO:0000256" key="1">
    <source>
        <dbReference type="SAM" id="Phobius"/>
    </source>
</evidence>
<reference evidence="2" key="1">
    <citation type="submission" date="2020-07" db="EMBL/GenBank/DDBJ databases">
        <title>Vallitalea pronyensis genome.</title>
        <authorList>
            <person name="Postec A."/>
        </authorList>
    </citation>
    <scope>NUCLEOTIDE SEQUENCE</scope>
    <source>
        <strain evidence="2">FatNI3</strain>
    </source>
</reference>
<keyword evidence="1" id="KW-0472">Membrane</keyword>
<accession>A0A8J8MJ65</accession>
<dbReference type="KEGG" id="vpy:HZI73_08975"/>
<keyword evidence="3" id="KW-1185">Reference proteome</keyword>
<keyword evidence="1" id="KW-1133">Transmembrane helix</keyword>
<evidence type="ECO:0000313" key="2">
    <source>
        <dbReference type="EMBL" id="QUI22426.1"/>
    </source>
</evidence>
<evidence type="ECO:0000313" key="3">
    <source>
        <dbReference type="Proteomes" id="UP000683246"/>
    </source>
</evidence>
<dbReference type="AlphaFoldDB" id="A0A8J8MJ65"/>
<keyword evidence="1" id="KW-0812">Transmembrane</keyword>
<dbReference type="EMBL" id="CP058649">
    <property type="protein sequence ID" value="QUI22426.1"/>
    <property type="molecule type" value="Genomic_DNA"/>
</dbReference>
<feature type="transmembrane region" description="Helical" evidence="1">
    <location>
        <begin position="124"/>
        <end position="144"/>
    </location>
</feature>